<evidence type="ECO:0000313" key="3">
    <source>
        <dbReference type="Proteomes" id="UP000015241"/>
    </source>
</evidence>
<gene>
    <name evidence="2" type="ORF">FOMPIDRAFT_1060986</name>
</gene>
<accession>S8E2E1</accession>
<protein>
    <submittedName>
        <fullName evidence="2">Uncharacterized protein</fullName>
    </submittedName>
</protein>
<reference evidence="2 3" key="1">
    <citation type="journal article" date="2012" name="Science">
        <title>The Paleozoic origin of enzymatic lignin decomposition reconstructed from 31 fungal genomes.</title>
        <authorList>
            <person name="Floudas D."/>
            <person name="Binder M."/>
            <person name="Riley R."/>
            <person name="Barry K."/>
            <person name="Blanchette R.A."/>
            <person name="Henrissat B."/>
            <person name="Martinez A.T."/>
            <person name="Otillar R."/>
            <person name="Spatafora J.W."/>
            <person name="Yadav J.S."/>
            <person name="Aerts A."/>
            <person name="Benoit I."/>
            <person name="Boyd A."/>
            <person name="Carlson A."/>
            <person name="Copeland A."/>
            <person name="Coutinho P.M."/>
            <person name="de Vries R.P."/>
            <person name="Ferreira P."/>
            <person name="Findley K."/>
            <person name="Foster B."/>
            <person name="Gaskell J."/>
            <person name="Glotzer D."/>
            <person name="Gorecki P."/>
            <person name="Heitman J."/>
            <person name="Hesse C."/>
            <person name="Hori C."/>
            <person name="Igarashi K."/>
            <person name="Jurgens J.A."/>
            <person name="Kallen N."/>
            <person name="Kersten P."/>
            <person name="Kohler A."/>
            <person name="Kuees U."/>
            <person name="Kumar T.K.A."/>
            <person name="Kuo A."/>
            <person name="LaButti K."/>
            <person name="Larrondo L.F."/>
            <person name="Lindquist E."/>
            <person name="Ling A."/>
            <person name="Lombard V."/>
            <person name="Lucas S."/>
            <person name="Lundell T."/>
            <person name="Martin R."/>
            <person name="McLaughlin D.J."/>
            <person name="Morgenstern I."/>
            <person name="Morin E."/>
            <person name="Murat C."/>
            <person name="Nagy L.G."/>
            <person name="Nolan M."/>
            <person name="Ohm R.A."/>
            <person name="Patyshakuliyeva A."/>
            <person name="Rokas A."/>
            <person name="Ruiz-Duenas F.J."/>
            <person name="Sabat G."/>
            <person name="Salamov A."/>
            <person name="Samejima M."/>
            <person name="Schmutz J."/>
            <person name="Slot J.C."/>
            <person name="St John F."/>
            <person name="Stenlid J."/>
            <person name="Sun H."/>
            <person name="Sun S."/>
            <person name="Syed K."/>
            <person name="Tsang A."/>
            <person name="Wiebenga A."/>
            <person name="Young D."/>
            <person name="Pisabarro A."/>
            <person name="Eastwood D.C."/>
            <person name="Martin F."/>
            <person name="Cullen D."/>
            <person name="Grigoriev I.V."/>
            <person name="Hibbett D.S."/>
        </authorList>
    </citation>
    <scope>NUCLEOTIDE SEQUENCE</scope>
    <source>
        <strain evidence="3">FP-58527</strain>
    </source>
</reference>
<keyword evidence="3" id="KW-1185">Reference proteome</keyword>
<organism evidence="2 3">
    <name type="scientific">Fomitopsis schrenkii</name>
    <name type="common">Brown rot fungus</name>
    <dbReference type="NCBI Taxonomy" id="2126942"/>
    <lineage>
        <taxon>Eukaryota</taxon>
        <taxon>Fungi</taxon>
        <taxon>Dikarya</taxon>
        <taxon>Basidiomycota</taxon>
        <taxon>Agaricomycotina</taxon>
        <taxon>Agaricomycetes</taxon>
        <taxon>Polyporales</taxon>
        <taxon>Fomitopsis</taxon>
    </lineage>
</organism>
<evidence type="ECO:0000256" key="1">
    <source>
        <dbReference type="SAM" id="MobiDB-lite"/>
    </source>
</evidence>
<dbReference type="AlphaFoldDB" id="S8E2E1"/>
<evidence type="ECO:0000313" key="2">
    <source>
        <dbReference type="EMBL" id="EPS98957.1"/>
    </source>
</evidence>
<proteinExistence type="predicted"/>
<dbReference type="HOGENOM" id="CLU_1245394_0_0_1"/>
<dbReference type="Proteomes" id="UP000015241">
    <property type="component" value="Unassembled WGS sequence"/>
</dbReference>
<dbReference type="EMBL" id="KE504160">
    <property type="protein sequence ID" value="EPS98957.1"/>
    <property type="molecule type" value="Genomic_DNA"/>
</dbReference>
<feature type="region of interest" description="Disordered" evidence="1">
    <location>
        <begin position="1"/>
        <end position="21"/>
    </location>
</feature>
<sequence>MERIRAISSVSHPPASSNTPAAETRLQLLENFLDAHARIVQQIIPVATGHLGERGPFDHSKEYVVIKLAYRDDCGGNPSQAYRVESAEFWPSRAVCERYPHLRGRIEHWDALKGGPLRARRGFLGFVHVLWVARGDDFVVWQALPDHEMSSLQANALHQADGSDWLAPLRWAADNGFVYRHPRPGFPFPMMGHLKKKGAGWQWQPFSHAQLVAMGSDGVALL</sequence>
<dbReference type="InParanoid" id="S8E2E1"/>
<dbReference type="STRING" id="743788.S8E2E1"/>
<dbReference type="OrthoDB" id="2778465at2759"/>
<feature type="compositionally biased region" description="Polar residues" evidence="1">
    <location>
        <begin position="8"/>
        <end position="21"/>
    </location>
</feature>
<name>S8E2E1_FOMSC</name>